<feature type="region of interest" description="Disordered" evidence="1">
    <location>
        <begin position="598"/>
        <end position="624"/>
    </location>
</feature>
<evidence type="ECO:0000256" key="1">
    <source>
        <dbReference type="SAM" id="MobiDB-lite"/>
    </source>
</evidence>
<reference evidence="3" key="1">
    <citation type="journal article" date="2019" name="Int. J. Syst. Evol. Microbiol.">
        <title>The Global Catalogue of Microorganisms (GCM) 10K type strain sequencing project: providing services to taxonomists for standard genome sequencing and annotation.</title>
        <authorList>
            <consortium name="The Broad Institute Genomics Platform"/>
            <consortium name="The Broad Institute Genome Sequencing Center for Infectious Disease"/>
            <person name="Wu L."/>
            <person name="Ma J."/>
        </authorList>
    </citation>
    <scope>NUCLEOTIDE SEQUENCE [LARGE SCALE GENOMIC DNA]</scope>
    <source>
        <strain evidence="3">CGMCC 4.7455</strain>
    </source>
</reference>
<evidence type="ECO:0000313" key="2">
    <source>
        <dbReference type="EMBL" id="MFD1832549.1"/>
    </source>
</evidence>
<keyword evidence="3" id="KW-1185">Reference proteome</keyword>
<dbReference type="EMBL" id="JBHUFU010000016">
    <property type="protein sequence ID" value="MFD1832549.1"/>
    <property type="molecule type" value="Genomic_DNA"/>
</dbReference>
<protein>
    <submittedName>
        <fullName evidence="2">Uncharacterized protein</fullName>
    </submittedName>
</protein>
<name>A0ABW4PQL5_9ACTN</name>
<comment type="caution">
    <text evidence="2">The sequence shown here is derived from an EMBL/GenBank/DDBJ whole genome shotgun (WGS) entry which is preliminary data.</text>
</comment>
<organism evidence="2 3">
    <name type="scientific">Streptomyces desertarenae</name>
    <dbReference type="NCBI Taxonomy" id="2666184"/>
    <lineage>
        <taxon>Bacteria</taxon>
        <taxon>Bacillati</taxon>
        <taxon>Actinomycetota</taxon>
        <taxon>Actinomycetes</taxon>
        <taxon>Kitasatosporales</taxon>
        <taxon>Streptomycetaceae</taxon>
        <taxon>Streptomyces</taxon>
    </lineage>
</organism>
<accession>A0ABW4PQL5</accession>
<gene>
    <name evidence="2" type="ORF">ACFSJS_23305</name>
</gene>
<sequence length="624" mass="67550">MRGDQGAGAVGVDDTGEPGRTVTADHLLTDAERAFSHADFDIVRPLLQRFHDEFGTPEADDAAVRYAVLRAALAARVGKWPEAVRRFPDGELEPAATGVVHALAVSALRRLGEEGGRHADHGTAALAIVLWAHLLDEGDPGDFRALLTERRGSSVSDELWEGARRQLIGRITDLLHVLDVRAGRDVLAAWETAWEAERAVFAVVLSGAGPDGLVPLGDAARYLVGHGRHDALLDAYTARHPDPATWTAESPDHSDCADALARALVERAQSRVRAGKWSEALTDLGAAARLGRTFGAEERAAVLRAGRNVGRSRTGRDYSPITRIQGLESAHALLPEDRALAAELTAELVRQGRKVFGSDPRQSRNRFARALAVSPGDRDARCGLDDHLRADLRQVLDGARPGEKIRVDAVRDLLRRDPGCAPAREWLGGHYAEQAVAAASGGRTAAARSAVRDMIRYSDLDEDLYWEEEEEELVDSVLVDLLLDAARLAGAESTRAGLERRVDLLSAAAGVADPAPGHVREEHEAAVLDLAEHLEAKAPPSDVIELFLRDLIRTGVSARFDRTVETAYLRRAAMRERKGDHGGAQRDRAHAQRIGAGLPDQGLLFGPSPRSRHLHHDSGQEALF</sequence>
<proteinExistence type="predicted"/>
<evidence type="ECO:0000313" key="3">
    <source>
        <dbReference type="Proteomes" id="UP001597365"/>
    </source>
</evidence>
<dbReference type="Proteomes" id="UP001597365">
    <property type="component" value="Unassembled WGS sequence"/>
</dbReference>
<dbReference type="RefSeq" id="WP_380903562.1">
    <property type="nucleotide sequence ID" value="NZ_JBHUFU010000016.1"/>
</dbReference>